<dbReference type="AlphaFoldDB" id="A0A8H3KRA6"/>
<dbReference type="PANTHER" id="PTHR23257">
    <property type="entry name" value="SERINE-THREONINE PROTEIN KINASE"/>
    <property type="match status" value="1"/>
</dbReference>
<dbReference type="GO" id="GO:0007165">
    <property type="term" value="P:signal transduction"/>
    <property type="evidence" value="ECO:0007669"/>
    <property type="project" value="TreeGrafter"/>
</dbReference>
<evidence type="ECO:0000259" key="1">
    <source>
        <dbReference type="PROSITE" id="PS50011"/>
    </source>
</evidence>
<dbReference type="Proteomes" id="UP000615446">
    <property type="component" value="Unassembled WGS sequence"/>
</dbReference>
<accession>A0A8H3KRA6</accession>
<dbReference type="Gene3D" id="1.10.510.10">
    <property type="entry name" value="Transferase(Phosphotransferase) domain 1"/>
    <property type="match status" value="2"/>
</dbReference>
<dbReference type="InterPro" id="IPR001245">
    <property type="entry name" value="Ser-Thr/Tyr_kinase_cat_dom"/>
</dbReference>
<keyword evidence="2" id="KW-0808">Transferase</keyword>
<dbReference type="OrthoDB" id="4062651at2759"/>
<dbReference type="PANTHER" id="PTHR23257:SF963">
    <property type="entry name" value="AT08303P"/>
    <property type="match status" value="1"/>
</dbReference>
<dbReference type="InterPro" id="IPR000719">
    <property type="entry name" value="Prot_kinase_dom"/>
</dbReference>
<protein>
    <submittedName>
        <fullName evidence="2">Kinase-like domain-containing protein</fullName>
    </submittedName>
</protein>
<comment type="caution">
    <text evidence="2">The sequence shown here is derived from an EMBL/GenBank/DDBJ whole genome shotgun (WGS) entry which is preliminary data.</text>
</comment>
<dbReference type="GO" id="GO:0005524">
    <property type="term" value="F:ATP binding"/>
    <property type="evidence" value="ECO:0007669"/>
    <property type="project" value="InterPro"/>
</dbReference>
<dbReference type="PROSITE" id="PS50011">
    <property type="entry name" value="PROTEIN_KINASE_DOM"/>
    <property type="match status" value="1"/>
</dbReference>
<dbReference type="Pfam" id="PF00069">
    <property type="entry name" value="Pkinase"/>
    <property type="match status" value="1"/>
</dbReference>
<evidence type="ECO:0000313" key="3">
    <source>
        <dbReference type="Proteomes" id="UP000615446"/>
    </source>
</evidence>
<name>A0A8H3KRA6_9GLOM</name>
<dbReference type="InterPro" id="IPR050167">
    <property type="entry name" value="Ser_Thr_protein_kinase"/>
</dbReference>
<dbReference type="Pfam" id="PF07714">
    <property type="entry name" value="PK_Tyr_Ser-Thr"/>
    <property type="match status" value="1"/>
</dbReference>
<proteinExistence type="predicted"/>
<feature type="domain" description="Protein kinase" evidence="1">
    <location>
        <begin position="74"/>
        <end position="315"/>
    </location>
</feature>
<organism evidence="2 3">
    <name type="scientific">Rhizophagus clarus</name>
    <dbReference type="NCBI Taxonomy" id="94130"/>
    <lineage>
        <taxon>Eukaryota</taxon>
        <taxon>Fungi</taxon>
        <taxon>Fungi incertae sedis</taxon>
        <taxon>Mucoromycota</taxon>
        <taxon>Glomeromycotina</taxon>
        <taxon>Glomeromycetes</taxon>
        <taxon>Glomerales</taxon>
        <taxon>Glomeraceae</taxon>
        <taxon>Rhizophagus</taxon>
    </lineage>
</organism>
<evidence type="ECO:0000313" key="2">
    <source>
        <dbReference type="EMBL" id="GES73389.1"/>
    </source>
</evidence>
<gene>
    <name evidence="2" type="ORF">RCL2_000092900</name>
</gene>
<reference evidence="2" key="1">
    <citation type="submission" date="2019-10" db="EMBL/GenBank/DDBJ databases">
        <title>Conservation and host-specific expression of non-tandemly repeated heterogenous ribosome RNA gene in arbuscular mycorrhizal fungi.</title>
        <authorList>
            <person name="Maeda T."/>
            <person name="Kobayashi Y."/>
            <person name="Nakagawa T."/>
            <person name="Ezawa T."/>
            <person name="Yamaguchi K."/>
            <person name="Bino T."/>
            <person name="Nishimoto Y."/>
            <person name="Shigenobu S."/>
            <person name="Kawaguchi M."/>
        </authorList>
    </citation>
    <scope>NUCLEOTIDE SEQUENCE</scope>
    <source>
        <strain evidence="2">HR1</strain>
    </source>
</reference>
<dbReference type="GO" id="GO:0005737">
    <property type="term" value="C:cytoplasm"/>
    <property type="evidence" value="ECO:0007669"/>
    <property type="project" value="TreeGrafter"/>
</dbReference>
<keyword evidence="2" id="KW-0418">Kinase</keyword>
<dbReference type="GO" id="GO:0004672">
    <property type="term" value="F:protein kinase activity"/>
    <property type="evidence" value="ECO:0007669"/>
    <property type="project" value="InterPro"/>
</dbReference>
<dbReference type="InterPro" id="IPR011009">
    <property type="entry name" value="Kinase-like_dom_sf"/>
</dbReference>
<dbReference type="EMBL" id="BLAL01000006">
    <property type="protein sequence ID" value="GES73389.1"/>
    <property type="molecule type" value="Genomic_DNA"/>
</dbReference>
<dbReference type="SUPFAM" id="SSF56112">
    <property type="entry name" value="Protein kinase-like (PK-like)"/>
    <property type="match status" value="1"/>
</dbReference>
<sequence length="366" mass="43124">MDQSNAEKLYGRCVECKQINTGENWCQTCNSRRLQQNFNNWTSGNNDVDKFIQNIQLSARNKYQLLEWIPYDRFSKVKYVAKGEFGKIYKAIWNHHGLISHWDVCKSQWKKIASYVKIIDDNSLNHFVEFYGVSQDPKTKDYILVMQYARSLQYWIGMREGIYGKPYEFNWHLKLKDGINILSSLANGLERIHEEGLIHRNLHMGNLELKIAKNSIYGVLPYLAPEILREKPYTKESNIYNFGIIMYEVISNIPPYYHEVKHNEHLSLKICEELRPRFNIKVPQLILHLIKRYLDANPLSRLNVRELSKILHDWLNELKKHTKNKTELTKIKLIKQIEESEKINNSSSATNNLSLTNITCSKAFKQ</sequence>